<evidence type="ECO:0000313" key="3">
    <source>
        <dbReference type="Proteomes" id="UP000704712"/>
    </source>
</evidence>
<comment type="caution">
    <text evidence="2">The sequence shown here is derived from an EMBL/GenBank/DDBJ whole genome shotgun (WGS) entry which is preliminary data.</text>
</comment>
<reference evidence="2" key="1">
    <citation type="submission" date="2020-03" db="EMBL/GenBank/DDBJ databases">
        <title>Hybrid Assembly of Korean Phytophthora infestans isolates.</title>
        <authorList>
            <person name="Prokchorchik M."/>
            <person name="Lee Y."/>
            <person name="Seo J."/>
            <person name="Cho J.-H."/>
            <person name="Park Y.-E."/>
            <person name="Jang D.-C."/>
            <person name="Im J.-S."/>
            <person name="Choi J.-G."/>
            <person name="Park H.-J."/>
            <person name="Lee G.-B."/>
            <person name="Lee Y.-G."/>
            <person name="Hong S.-Y."/>
            <person name="Cho K."/>
            <person name="Sohn K.H."/>
        </authorList>
    </citation>
    <scope>NUCLEOTIDE SEQUENCE</scope>
    <source>
        <strain evidence="2">KR_2_A2</strain>
    </source>
</reference>
<sequence length="97" mass="11071">SLPSSVSSALSTSGKREDPTDRKQLPKRSKTVESRKSAAKKSEDMQPPNKKKKTKKQEAKEATERRHQLSLRINLQLSKRTNFMLTRKISTDLFTLT</sequence>
<dbReference type="EMBL" id="JAACNO010002937">
    <property type="protein sequence ID" value="KAF4129718.1"/>
    <property type="molecule type" value="Genomic_DNA"/>
</dbReference>
<dbReference type="Proteomes" id="UP000704712">
    <property type="component" value="Unassembled WGS sequence"/>
</dbReference>
<organism evidence="2 3">
    <name type="scientific">Phytophthora infestans</name>
    <name type="common">Potato late blight agent</name>
    <name type="synonym">Botrytis infestans</name>
    <dbReference type="NCBI Taxonomy" id="4787"/>
    <lineage>
        <taxon>Eukaryota</taxon>
        <taxon>Sar</taxon>
        <taxon>Stramenopiles</taxon>
        <taxon>Oomycota</taxon>
        <taxon>Peronosporomycetes</taxon>
        <taxon>Peronosporales</taxon>
        <taxon>Peronosporaceae</taxon>
        <taxon>Phytophthora</taxon>
    </lineage>
</organism>
<feature type="compositionally biased region" description="Basic and acidic residues" evidence="1">
    <location>
        <begin position="14"/>
        <end position="44"/>
    </location>
</feature>
<accession>A0A8S9TUT5</accession>
<protein>
    <submittedName>
        <fullName evidence="2">Uncharacterized protein</fullName>
    </submittedName>
</protein>
<feature type="non-terminal residue" evidence="2">
    <location>
        <position position="97"/>
    </location>
</feature>
<proteinExistence type="predicted"/>
<feature type="compositionally biased region" description="Basic and acidic residues" evidence="1">
    <location>
        <begin position="56"/>
        <end position="67"/>
    </location>
</feature>
<evidence type="ECO:0000313" key="2">
    <source>
        <dbReference type="EMBL" id="KAF4129718.1"/>
    </source>
</evidence>
<name>A0A8S9TUT5_PHYIN</name>
<evidence type="ECO:0000256" key="1">
    <source>
        <dbReference type="SAM" id="MobiDB-lite"/>
    </source>
</evidence>
<feature type="region of interest" description="Disordered" evidence="1">
    <location>
        <begin position="1"/>
        <end position="67"/>
    </location>
</feature>
<gene>
    <name evidence="2" type="ORF">GN958_ATG21213</name>
</gene>
<feature type="compositionally biased region" description="Low complexity" evidence="1">
    <location>
        <begin position="1"/>
        <end position="13"/>
    </location>
</feature>
<dbReference type="AlphaFoldDB" id="A0A8S9TUT5"/>